<dbReference type="AlphaFoldDB" id="A0A4S4EH05"/>
<name>A0A4S4EH05_CAMSN</name>
<keyword evidence="2" id="KW-0547">Nucleotide-binding</keyword>
<dbReference type="PANTHER" id="PTHR37739">
    <property type="entry name" value="KINESIN-LIKE PROTEIN KIN-12D"/>
    <property type="match status" value="1"/>
</dbReference>
<evidence type="ECO:0008006" key="8">
    <source>
        <dbReference type="Google" id="ProtNLM"/>
    </source>
</evidence>
<evidence type="ECO:0000256" key="4">
    <source>
        <dbReference type="ARBA" id="ARBA00023054"/>
    </source>
</evidence>
<keyword evidence="5" id="KW-0505">Motor protein</keyword>
<organism evidence="6 7">
    <name type="scientific">Camellia sinensis var. sinensis</name>
    <name type="common">China tea</name>
    <dbReference type="NCBI Taxonomy" id="542762"/>
    <lineage>
        <taxon>Eukaryota</taxon>
        <taxon>Viridiplantae</taxon>
        <taxon>Streptophyta</taxon>
        <taxon>Embryophyta</taxon>
        <taxon>Tracheophyta</taxon>
        <taxon>Spermatophyta</taxon>
        <taxon>Magnoliopsida</taxon>
        <taxon>eudicotyledons</taxon>
        <taxon>Gunneridae</taxon>
        <taxon>Pentapetalae</taxon>
        <taxon>asterids</taxon>
        <taxon>Ericales</taxon>
        <taxon>Theaceae</taxon>
        <taxon>Camellia</taxon>
    </lineage>
</organism>
<dbReference type="GO" id="GO:0005874">
    <property type="term" value="C:microtubule"/>
    <property type="evidence" value="ECO:0007669"/>
    <property type="project" value="UniProtKB-KW"/>
</dbReference>
<protein>
    <recommendedName>
        <fullName evidence="8">Kinesin motor domain-containing protein</fullName>
    </recommendedName>
</protein>
<comment type="caution">
    <text evidence="6">The sequence shown here is derived from an EMBL/GenBank/DDBJ whole genome shotgun (WGS) entry which is preliminary data.</text>
</comment>
<keyword evidence="7" id="KW-1185">Reference proteome</keyword>
<dbReference type="SUPFAM" id="SSF52540">
    <property type="entry name" value="P-loop containing nucleoside triphosphate hydrolases"/>
    <property type="match status" value="1"/>
</dbReference>
<evidence type="ECO:0000313" key="6">
    <source>
        <dbReference type="EMBL" id="THG15750.1"/>
    </source>
</evidence>
<sequence>MPFILDAASAIKSRFGFQDQFLESMPSVRSSPDLLKSASHDNLYQSSAVRVFDKRDDLGAGPVIIKVRPLSSSEISLQGYSRCVRQDSCQTITWTGHPESRFTFDVVADENVSQVAFSCAIFFVVLNVDWKWKDTMLGDIEGGTQRRSVNCGMTPRVFEYLFSRIQKIREDTKKGVYVDNLTRLKLHALEM</sequence>
<dbReference type="Proteomes" id="UP000306102">
    <property type="component" value="Unassembled WGS sequence"/>
</dbReference>
<dbReference type="InterPro" id="IPR044986">
    <property type="entry name" value="KIF15/KIN-12"/>
</dbReference>
<evidence type="ECO:0000256" key="5">
    <source>
        <dbReference type="ARBA" id="ARBA00023175"/>
    </source>
</evidence>
<accession>A0A4S4EH05</accession>
<evidence type="ECO:0000313" key="7">
    <source>
        <dbReference type="Proteomes" id="UP000306102"/>
    </source>
</evidence>
<dbReference type="STRING" id="542762.A0A4S4EH05"/>
<keyword evidence="4" id="KW-0175">Coiled coil</keyword>
<dbReference type="PANTHER" id="PTHR37739:SF14">
    <property type="entry name" value="KINESIN-LIKE PROTEIN KIN-12E"/>
    <property type="match status" value="1"/>
</dbReference>
<keyword evidence="3" id="KW-0067">ATP-binding</keyword>
<evidence type="ECO:0000256" key="3">
    <source>
        <dbReference type="ARBA" id="ARBA00022840"/>
    </source>
</evidence>
<reference evidence="6 7" key="1">
    <citation type="journal article" date="2018" name="Proc. Natl. Acad. Sci. U.S.A.">
        <title>Draft genome sequence of Camellia sinensis var. sinensis provides insights into the evolution of the tea genome and tea quality.</title>
        <authorList>
            <person name="Wei C."/>
            <person name="Yang H."/>
            <person name="Wang S."/>
            <person name="Zhao J."/>
            <person name="Liu C."/>
            <person name="Gao L."/>
            <person name="Xia E."/>
            <person name="Lu Y."/>
            <person name="Tai Y."/>
            <person name="She G."/>
            <person name="Sun J."/>
            <person name="Cao H."/>
            <person name="Tong W."/>
            <person name="Gao Q."/>
            <person name="Li Y."/>
            <person name="Deng W."/>
            <person name="Jiang X."/>
            <person name="Wang W."/>
            <person name="Chen Q."/>
            <person name="Zhang S."/>
            <person name="Li H."/>
            <person name="Wu J."/>
            <person name="Wang P."/>
            <person name="Li P."/>
            <person name="Shi C."/>
            <person name="Zheng F."/>
            <person name="Jian J."/>
            <person name="Huang B."/>
            <person name="Shan D."/>
            <person name="Shi M."/>
            <person name="Fang C."/>
            <person name="Yue Y."/>
            <person name="Li F."/>
            <person name="Li D."/>
            <person name="Wei S."/>
            <person name="Han B."/>
            <person name="Jiang C."/>
            <person name="Yin Y."/>
            <person name="Xia T."/>
            <person name="Zhang Z."/>
            <person name="Bennetzen J.L."/>
            <person name="Zhao S."/>
            <person name="Wan X."/>
        </authorList>
    </citation>
    <scope>NUCLEOTIDE SEQUENCE [LARGE SCALE GENOMIC DNA]</scope>
    <source>
        <strain evidence="7">cv. Shuchazao</strain>
        <tissue evidence="6">Leaf</tissue>
    </source>
</reference>
<keyword evidence="1" id="KW-0493">Microtubule</keyword>
<dbReference type="InterPro" id="IPR027417">
    <property type="entry name" value="P-loop_NTPase"/>
</dbReference>
<evidence type="ECO:0000256" key="1">
    <source>
        <dbReference type="ARBA" id="ARBA00022701"/>
    </source>
</evidence>
<proteinExistence type="predicted"/>
<evidence type="ECO:0000256" key="2">
    <source>
        <dbReference type="ARBA" id="ARBA00022741"/>
    </source>
</evidence>
<dbReference type="GO" id="GO:0005524">
    <property type="term" value="F:ATP binding"/>
    <property type="evidence" value="ECO:0007669"/>
    <property type="project" value="UniProtKB-KW"/>
</dbReference>
<dbReference type="EMBL" id="SDRB02004522">
    <property type="protein sequence ID" value="THG15750.1"/>
    <property type="molecule type" value="Genomic_DNA"/>
</dbReference>
<gene>
    <name evidence="6" type="ORF">TEA_009874</name>
</gene>